<proteinExistence type="predicted"/>
<keyword evidence="3" id="KW-1185">Reference proteome</keyword>
<dbReference type="EMBL" id="CP019605">
    <property type="protein sequence ID" value="AQP45492.1"/>
    <property type="molecule type" value="Genomic_DNA"/>
</dbReference>
<dbReference type="AlphaFoldDB" id="A0A1Q2CHA1"/>
<gene>
    <name evidence="2" type="ORF">RPIT_12340</name>
</gene>
<protein>
    <submittedName>
        <fullName evidence="2">Uncharacterized protein</fullName>
    </submittedName>
</protein>
<sequence length="166" mass="16954">MPTAPAPSTAGGLSEADLTVPDGWEPTARPGSPEEGYLGNGTWVHATSPEHSAYAAIALGCTDVGAYPTPVAALEGTIVGPDGQPGVGLALEFGSQDDAAAYFAEWTRQAEACVGTVTEKVSLDDETWVGRRLLDTVWSEAVALSGTSVRLLILDDPDADVAAAVG</sequence>
<dbReference type="KEGG" id="tfl:RPIT_12340"/>
<dbReference type="Proteomes" id="UP000188324">
    <property type="component" value="Chromosome"/>
</dbReference>
<accession>A0A1Q2CHA1</accession>
<evidence type="ECO:0000313" key="2">
    <source>
        <dbReference type="EMBL" id="AQP45492.1"/>
    </source>
</evidence>
<organism evidence="2 3">
    <name type="scientific">Tessaracoccus flavus</name>
    <dbReference type="NCBI Taxonomy" id="1610493"/>
    <lineage>
        <taxon>Bacteria</taxon>
        <taxon>Bacillati</taxon>
        <taxon>Actinomycetota</taxon>
        <taxon>Actinomycetes</taxon>
        <taxon>Propionibacteriales</taxon>
        <taxon>Propionibacteriaceae</taxon>
        <taxon>Tessaracoccus</taxon>
    </lineage>
</organism>
<evidence type="ECO:0000256" key="1">
    <source>
        <dbReference type="SAM" id="MobiDB-lite"/>
    </source>
</evidence>
<feature type="region of interest" description="Disordered" evidence="1">
    <location>
        <begin position="1"/>
        <end position="42"/>
    </location>
</feature>
<reference evidence="2 3" key="1">
    <citation type="journal article" date="2016" name="Int. J. Syst. Evol. Microbiol.">
        <title>Tessaracoccus flavus sp. nov., isolated from the drainage system of a lindane-producing factory.</title>
        <authorList>
            <person name="Kumari R."/>
            <person name="Singh P."/>
            <person name="Schumann P."/>
            <person name="Lal R."/>
        </authorList>
    </citation>
    <scope>NUCLEOTIDE SEQUENCE [LARGE SCALE GENOMIC DNA]</scope>
    <source>
        <strain evidence="2 3">RP1T</strain>
    </source>
</reference>
<dbReference type="STRING" id="1610493.RPIT_12340"/>
<name>A0A1Q2CHA1_9ACTN</name>
<evidence type="ECO:0000313" key="3">
    <source>
        <dbReference type="Proteomes" id="UP000188324"/>
    </source>
</evidence>